<dbReference type="GO" id="GO:0003700">
    <property type="term" value="F:DNA-binding transcription factor activity"/>
    <property type="evidence" value="ECO:0007669"/>
    <property type="project" value="InterPro"/>
</dbReference>
<keyword evidence="1" id="KW-0805">Transcription regulation</keyword>
<dbReference type="SUPFAM" id="SSF53697">
    <property type="entry name" value="SIS domain"/>
    <property type="match status" value="1"/>
</dbReference>
<dbReference type="Gene3D" id="3.40.50.10490">
    <property type="entry name" value="Glucose-6-phosphate isomerase like protein, domain 1"/>
    <property type="match status" value="1"/>
</dbReference>
<protein>
    <submittedName>
        <fullName evidence="5">MurR/RpiR family transcriptional regulator</fullName>
    </submittedName>
</protein>
<dbReference type="PROSITE" id="PS51071">
    <property type="entry name" value="HTH_RPIR"/>
    <property type="match status" value="1"/>
</dbReference>
<dbReference type="GO" id="GO:0097367">
    <property type="term" value="F:carbohydrate derivative binding"/>
    <property type="evidence" value="ECO:0007669"/>
    <property type="project" value="InterPro"/>
</dbReference>
<organism evidence="5 6">
    <name type="scientific">Halocynthiibacter halioticoli</name>
    <dbReference type="NCBI Taxonomy" id="2986804"/>
    <lineage>
        <taxon>Bacteria</taxon>
        <taxon>Pseudomonadati</taxon>
        <taxon>Pseudomonadota</taxon>
        <taxon>Alphaproteobacteria</taxon>
        <taxon>Rhodobacterales</taxon>
        <taxon>Paracoccaceae</taxon>
        <taxon>Halocynthiibacter</taxon>
    </lineage>
</organism>
<dbReference type="PANTHER" id="PTHR30514">
    <property type="entry name" value="GLUCOKINASE"/>
    <property type="match status" value="1"/>
</dbReference>
<reference evidence="5" key="1">
    <citation type="submission" date="2022-10" db="EMBL/GenBank/DDBJ databases">
        <authorList>
            <person name="Yue Y."/>
        </authorList>
    </citation>
    <scope>NUCLEOTIDE SEQUENCE</scope>
    <source>
        <strain evidence="5">Z654</strain>
    </source>
</reference>
<dbReference type="InterPro" id="IPR009057">
    <property type="entry name" value="Homeodomain-like_sf"/>
</dbReference>
<evidence type="ECO:0000313" key="6">
    <source>
        <dbReference type="Proteomes" id="UP001208041"/>
    </source>
</evidence>
<name>A0AAE3LRD4_9RHOB</name>
<dbReference type="Pfam" id="PF01418">
    <property type="entry name" value="HTH_6"/>
    <property type="match status" value="1"/>
</dbReference>
<dbReference type="EMBL" id="JAOYFC010000002">
    <property type="protein sequence ID" value="MCV6825462.1"/>
    <property type="molecule type" value="Genomic_DNA"/>
</dbReference>
<keyword evidence="2" id="KW-0238">DNA-binding</keyword>
<keyword evidence="3" id="KW-0804">Transcription</keyword>
<dbReference type="Proteomes" id="UP001208041">
    <property type="component" value="Unassembled WGS sequence"/>
</dbReference>
<dbReference type="InterPro" id="IPR035472">
    <property type="entry name" value="RpiR-like_SIS"/>
</dbReference>
<proteinExistence type="predicted"/>
<evidence type="ECO:0000313" key="5">
    <source>
        <dbReference type="EMBL" id="MCV6825462.1"/>
    </source>
</evidence>
<dbReference type="InterPro" id="IPR047640">
    <property type="entry name" value="RpiR-like"/>
</dbReference>
<dbReference type="AlphaFoldDB" id="A0AAE3LRD4"/>
<sequence length="298" mass="33648">MRLKKGRIVTSSTDSIAEILRESFEKFTRAERQLADSLLANYPMSGLGSITAVAQEADVSTPTVVRMVQKLGFKGFPEFQRALRGELQARISDPIAKRETWAEGAPDAHILNRFTESVIGNISQTLAHIETASFDATCDLLADMERSVYVVGGRITRALADYFFLHMQVLRPDVTHIQSISNAWPHYLLEVKKGDVVVIFDVRRYENSTLKLAEMAAEKGAEIVLFTDQWQSPIAKLATHTFSCRIVVPSAWDSSIAPMLLLETVVAAVQERTWETTRPRMEALEDMFDRTRFFRKFT</sequence>
<gene>
    <name evidence="5" type="ORF">OH136_12950</name>
</gene>
<dbReference type="GO" id="GO:1901135">
    <property type="term" value="P:carbohydrate derivative metabolic process"/>
    <property type="evidence" value="ECO:0007669"/>
    <property type="project" value="InterPro"/>
</dbReference>
<evidence type="ECO:0000256" key="1">
    <source>
        <dbReference type="ARBA" id="ARBA00023015"/>
    </source>
</evidence>
<accession>A0AAE3LRD4</accession>
<evidence type="ECO:0000259" key="4">
    <source>
        <dbReference type="PROSITE" id="PS51071"/>
    </source>
</evidence>
<feature type="domain" description="HTH rpiR-type" evidence="4">
    <location>
        <begin position="14"/>
        <end position="90"/>
    </location>
</feature>
<evidence type="ECO:0000256" key="2">
    <source>
        <dbReference type="ARBA" id="ARBA00023125"/>
    </source>
</evidence>
<dbReference type="CDD" id="cd05013">
    <property type="entry name" value="SIS_RpiR"/>
    <property type="match status" value="1"/>
</dbReference>
<dbReference type="InterPro" id="IPR001347">
    <property type="entry name" value="SIS_dom"/>
</dbReference>
<dbReference type="Gene3D" id="1.10.10.10">
    <property type="entry name" value="Winged helix-like DNA-binding domain superfamily/Winged helix DNA-binding domain"/>
    <property type="match status" value="1"/>
</dbReference>
<dbReference type="PANTHER" id="PTHR30514:SF18">
    <property type="entry name" value="RPIR-FAMILY TRANSCRIPTIONAL REGULATOR"/>
    <property type="match status" value="1"/>
</dbReference>
<comment type="caution">
    <text evidence="5">The sequence shown here is derived from an EMBL/GenBank/DDBJ whole genome shotgun (WGS) entry which is preliminary data.</text>
</comment>
<evidence type="ECO:0000256" key="3">
    <source>
        <dbReference type="ARBA" id="ARBA00023163"/>
    </source>
</evidence>
<dbReference type="InterPro" id="IPR036388">
    <property type="entry name" value="WH-like_DNA-bd_sf"/>
</dbReference>
<dbReference type="Pfam" id="PF01380">
    <property type="entry name" value="SIS"/>
    <property type="match status" value="1"/>
</dbReference>
<keyword evidence="6" id="KW-1185">Reference proteome</keyword>
<dbReference type="GO" id="GO:0003677">
    <property type="term" value="F:DNA binding"/>
    <property type="evidence" value="ECO:0007669"/>
    <property type="project" value="UniProtKB-KW"/>
</dbReference>
<dbReference type="SUPFAM" id="SSF46689">
    <property type="entry name" value="Homeodomain-like"/>
    <property type="match status" value="1"/>
</dbReference>
<dbReference type="InterPro" id="IPR000281">
    <property type="entry name" value="HTH_RpiR"/>
</dbReference>
<dbReference type="InterPro" id="IPR046348">
    <property type="entry name" value="SIS_dom_sf"/>
</dbReference>